<organism evidence="1 2">
    <name type="scientific">Trifolium medium</name>
    <dbReference type="NCBI Taxonomy" id="97028"/>
    <lineage>
        <taxon>Eukaryota</taxon>
        <taxon>Viridiplantae</taxon>
        <taxon>Streptophyta</taxon>
        <taxon>Embryophyta</taxon>
        <taxon>Tracheophyta</taxon>
        <taxon>Spermatophyta</taxon>
        <taxon>Magnoliopsida</taxon>
        <taxon>eudicotyledons</taxon>
        <taxon>Gunneridae</taxon>
        <taxon>Pentapetalae</taxon>
        <taxon>rosids</taxon>
        <taxon>fabids</taxon>
        <taxon>Fabales</taxon>
        <taxon>Fabaceae</taxon>
        <taxon>Papilionoideae</taxon>
        <taxon>50 kb inversion clade</taxon>
        <taxon>NPAAA clade</taxon>
        <taxon>Hologalegina</taxon>
        <taxon>IRL clade</taxon>
        <taxon>Trifolieae</taxon>
        <taxon>Trifolium</taxon>
    </lineage>
</organism>
<keyword evidence="1" id="KW-0695">RNA-directed DNA polymerase</keyword>
<dbReference type="GO" id="GO:0003964">
    <property type="term" value="F:RNA-directed DNA polymerase activity"/>
    <property type="evidence" value="ECO:0007669"/>
    <property type="project" value="UniProtKB-KW"/>
</dbReference>
<dbReference type="Proteomes" id="UP000265520">
    <property type="component" value="Unassembled WGS sequence"/>
</dbReference>
<comment type="caution">
    <text evidence="1">The sequence shown here is derived from an EMBL/GenBank/DDBJ whole genome shotgun (WGS) entry which is preliminary data.</text>
</comment>
<dbReference type="EMBL" id="LXQA010822210">
    <property type="protein sequence ID" value="MCI72636.1"/>
    <property type="molecule type" value="Genomic_DNA"/>
</dbReference>
<reference evidence="1 2" key="1">
    <citation type="journal article" date="2018" name="Front. Plant Sci.">
        <title>Red Clover (Trifolium pratense) and Zigzag Clover (T. medium) - A Picture of Genomic Similarities and Differences.</title>
        <authorList>
            <person name="Dluhosova J."/>
            <person name="Istvanek J."/>
            <person name="Nedelnik J."/>
            <person name="Repkova J."/>
        </authorList>
    </citation>
    <scope>NUCLEOTIDE SEQUENCE [LARGE SCALE GENOMIC DNA]</scope>
    <source>
        <strain evidence="2">cv. 10/8</strain>
        <tissue evidence="1">Leaf</tissue>
    </source>
</reference>
<protein>
    <submittedName>
        <fullName evidence="1">RNA-directed DNA polymerase (Reverse transcriptase)</fullName>
    </submittedName>
</protein>
<keyword evidence="1" id="KW-0548">Nucleotidyltransferase</keyword>
<evidence type="ECO:0000313" key="2">
    <source>
        <dbReference type="Proteomes" id="UP000265520"/>
    </source>
</evidence>
<name>A0A392UJL4_9FABA</name>
<sequence>MRGLRQGDPLSPLLFLLATKGLHVLMEAMVEHNLFTGYSVGELDPVSVSHLEFA</sequence>
<accession>A0A392UJL4</accession>
<feature type="non-terminal residue" evidence="1">
    <location>
        <position position="54"/>
    </location>
</feature>
<keyword evidence="1" id="KW-0808">Transferase</keyword>
<evidence type="ECO:0000313" key="1">
    <source>
        <dbReference type="EMBL" id="MCI72636.1"/>
    </source>
</evidence>
<dbReference type="AlphaFoldDB" id="A0A392UJL4"/>
<proteinExistence type="predicted"/>
<keyword evidence="2" id="KW-1185">Reference proteome</keyword>